<evidence type="ECO:0000313" key="1">
    <source>
        <dbReference type="EMBL" id="GFE66717.1"/>
    </source>
</evidence>
<dbReference type="PANTHER" id="PTHR38436">
    <property type="entry name" value="POLYKETIDE CYCLASE SNOAL-LIKE DOMAIN"/>
    <property type="match status" value="1"/>
</dbReference>
<dbReference type="Gene3D" id="3.10.450.50">
    <property type="match status" value="2"/>
</dbReference>
<proteinExistence type="predicted"/>
<dbReference type="GO" id="GO:0030638">
    <property type="term" value="P:polyketide metabolic process"/>
    <property type="evidence" value="ECO:0007669"/>
    <property type="project" value="InterPro"/>
</dbReference>
<comment type="caution">
    <text evidence="1">The sequence shown here is derived from an EMBL/GenBank/DDBJ whole genome shotgun (WGS) entry which is preliminary data.</text>
</comment>
<evidence type="ECO:0000313" key="2">
    <source>
        <dbReference type="Proteomes" id="UP000436822"/>
    </source>
</evidence>
<dbReference type="RefSeq" id="WP_159809999.1">
    <property type="nucleotide sequence ID" value="NZ_BLJE01000005.1"/>
</dbReference>
<keyword evidence="2" id="KW-1185">Reference proteome</keyword>
<name>A0A6N6JL88_9RHOB</name>
<accession>A0A6N6JL88</accession>
<gene>
    <name evidence="1" type="ORF">KIN_37910</name>
</gene>
<protein>
    <submittedName>
        <fullName evidence="1">Polyketide cyclase</fullName>
    </submittedName>
</protein>
<dbReference type="InterPro" id="IPR032710">
    <property type="entry name" value="NTF2-like_dom_sf"/>
</dbReference>
<reference evidence="1 2" key="1">
    <citation type="submission" date="2019-12" db="EMBL/GenBank/DDBJ databases">
        <title>Litoreibacter badius sp. nov., a novel bacteriochlorophyll a-containing bacterium in the genus Litoreibacter.</title>
        <authorList>
            <person name="Kanamuro M."/>
            <person name="Takabe Y."/>
            <person name="Mori K."/>
            <person name="Takaichi S."/>
            <person name="Hanada S."/>
        </authorList>
    </citation>
    <scope>NUCLEOTIDE SEQUENCE [LARGE SCALE GENOMIC DNA]</scope>
    <source>
        <strain evidence="1 2">K6</strain>
    </source>
</reference>
<dbReference type="PANTHER" id="PTHR38436:SF1">
    <property type="entry name" value="ESTER CYCLASE"/>
    <property type="match status" value="1"/>
</dbReference>
<dbReference type="AlphaFoldDB" id="A0A6N6JL88"/>
<dbReference type="OrthoDB" id="1948945at2"/>
<dbReference type="SUPFAM" id="SSF54427">
    <property type="entry name" value="NTF2-like"/>
    <property type="match status" value="2"/>
</dbReference>
<dbReference type="EMBL" id="BLJE01000005">
    <property type="protein sequence ID" value="GFE66717.1"/>
    <property type="molecule type" value="Genomic_DNA"/>
</dbReference>
<organism evidence="1 2">
    <name type="scientific">Litoreibacter roseus</name>
    <dbReference type="NCBI Taxonomy" id="2601869"/>
    <lineage>
        <taxon>Bacteria</taxon>
        <taxon>Pseudomonadati</taxon>
        <taxon>Pseudomonadota</taxon>
        <taxon>Alphaproteobacteria</taxon>
        <taxon>Rhodobacterales</taxon>
        <taxon>Roseobacteraceae</taxon>
        <taxon>Litoreibacter</taxon>
    </lineage>
</organism>
<dbReference type="Proteomes" id="UP000436822">
    <property type="component" value="Unassembled WGS sequence"/>
</dbReference>
<dbReference type="InterPro" id="IPR009959">
    <property type="entry name" value="Cyclase_SnoaL-like"/>
</dbReference>
<sequence length="351" mass="39453">MDDLSNAKRVVRDFTTRFDLETADARIDICAQHCAADYRWRGVHPFHEQPDAAGAIRAFWSPFLTSFSNVQRREDVFFAGLNDCDDQSSVWTCSMGHLMALFDHSWLGIPATRKIAMLPYAEFHRIENGKIAETAFFCDILRVAGQAGLYPLPQQTAADMVNPGPRTNDGLLLGHHDPAEGAQTLALVNRMAADISRANRLLNGEIELTNFTPRDELAANWHEDMAWYGPTGIGATYTIDRYIEQHQQPFRKHLANRIFHGHVARVAEGNYCGFFGWPNLSVTPIGGYMGLPATGKPAPMRVVDVYRRDGDKLAENWVFIDLLHWLNVQGLDVLGRIAAMNSENLMQIRRA</sequence>